<feature type="compositionally biased region" description="Low complexity" evidence="1">
    <location>
        <begin position="336"/>
        <end position="353"/>
    </location>
</feature>
<feature type="compositionally biased region" description="Polar residues" evidence="1">
    <location>
        <begin position="151"/>
        <end position="164"/>
    </location>
</feature>
<dbReference type="EMBL" id="JAAAUY010000409">
    <property type="protein sequence ID" value="KAF9330276.1"/>
    <property type="molecule type" value="Genomic_DNA"/>
</dbReference>
<feature type="compositionally biased region" description="Low complexity" evidence="1">
    <location>
        <begin position="231"/>
        <end position="241"/>
    </location>
</feature>
<evidence type="ECO:0000256" key="1">
    <source>
        <dbReference type="SAM" id="MobiDB-lite"/>
    </source>
</evidence>
<feature type="compositionally biased region" description="Low complexity" evidence="1">
    <location>
        <begin position="436"/>
        <end position="471"/>
    </location>
</feature>
<evidence type="ECO:0000313" key="3">
    <source>
        <dbReference type="Proteomes" id="UP000696485"/>
    </source>
</evidence>
<accession>A0A9P5SI72</accession>
<feature type="compositionally biased region" description="Basic and acidic residues" evidence="1">
    <location>
        <begin position="102"/>
        <end position="115"/>
    </location>
</feature>
<dbReference type="Proteomes" id="UP000696485">
    <property type="component" value="Unassembled WGS sequence"/>
</dbReference>
<feature type="compositionally biased region" description="Polar residues" evidence="1">
    <location>
        <begin position="288"/>
        <end position="297"/>
    </location>
</feature>
<reference evidence="2" key="1">
    <citation type="journal article" date="2020" name="Fungal Divers.">
        <title>Resolving the Mortierellaceae phylogeny through synthesis of multi-gene phylogenetics and phylogenomics.</title>
        <authorList>
            <person name="Vandepol N."/>
            <person name="Liber J."/>
            <person name="Desiro A."/>
            <person name="Na H."/>
            <person name="Kennedy M."/>
            <person name="Barry K."/>
            <person name="Grigoriev I.V."/>
            <person name="Miller A.N."/>
            <person name="O'Donnell K."/>
            <person name="Stajich J.E."/>
            <person name="Bonito G."/>
        </authorList>
    </citation>
    <scope>NUCLEOTIDE SEQUENCE</scope>
    <source>
        <strain evidence="2">NVP1</strain>
    </source>
</reference>
<feature type="region of interest" description="Disordered" evidence="1">
    <location>
        <begin position="134"/>
        <end position="369"/>
    </location>
</feature>
<protein>
    <submittedName>
        <fullName evidence="2">Uncharacterized protein</fullName>
    </submittedName>
</protein>
<organism evidence="2 3">
    <name type="scientific">Podila minutissima</name>
    <dbReference type="NCBI Taxonomy" id="64525"/>
    <lineage>
        <taxon>Eukaryota</taxon>
        <taxon>Fungi</taxon>
        <taxon>Fungi incertae sedis</taxon>
        <taxon>Mucoromycota</taxon>
        <taxon>Mortierellomycotina</taxon>
        <taxon>Mortierellomycetes</taxon>
        <taxon>Mortierellales</taxon>
        <taxon>Mortierellaceae</taxon>
        <taxon>Podila</taxon>
    </lineage>
</organism>
<feature type="region of interest" description="Disordered" evidence="1">
    <location>
        <begin position="492"/>
        <end position="528"/>
    </location>
</feature>
<feature type="compositionally biased region" description="Low complexity" evidence="1">
    <location>
        <begin position="256"/>
        <end position="266"/>
    </location>
</feature>
<feature type="region of interest" description="Disordered" evidence="1">
    <location>
        <begin position="423"/>
        <end position="471"/>
    </location>
</feature>
<gene>
    <name evidence="2" type="ORF">BG006_006752</name>
</gene>
<feature type="compositionally biased region" description="Basic and acidic residues" evidence="1">
    <location>
        <begin position="270"/>
        <end position="287"/>
    </location>
</feature>
<comment type="caution">
    <text evidence="2">The sequence shown here is derived from an EMBL/GenBank/DDBJ whole genome shotgun (WGS) entry which is preliminary data.</text>
</comment>
<feature type="region of interest" description="Disordered" evidence="1">
    <location>
        <begin position="90"/>
        <end position="115"/>
    </location>
</feature>
<feature type="compositionally biased region" description="Basic and acidic residues" evidence="1">
    <location>
        <begin position="181"/>
        <end position="212"/>
    </location>
</feature>
<keyword evidence="3" id="KW-1185">Reference proteome</keyword>
<evidence type="ECO:0000313" key="2">
    <source>
        <dbReference type="EMBL" id="KAF9330276.1"/>
    </source>
</evidence>
<proteinExistence type="predicted"/>
<dbReference type="AlphaFoldDB" id="A0A9P5SI72"/>
<name>A0A9P5SI72_9FUNG</name>
<sequence length="528" mass="56416">MTNSDSSSPNHQAKGPTRLQLQAACVKAGLDSTPENDDLKKALQKYWDENNQAERFPLEVDEEHEKNETSVPTVAIATTAASLEITSTIITTSTEETQSQDNSKDGPTEKELDAEEIAVKLEVKLEDSIEQEVVVKEESVNIQEPAKNDSESTSYPTASATNEDIQVKKETLFEEATETTIKQEEDVAVKEEEAHPEEKSLLQYDDDIKPEDIPAVPVSERAQFWESKASTTTPTTTTTTTSAPRSNLPVSKTRLASSQKSTSKATAQKRKTEEDVEVKKESADNTKAESPSSSLPTPGTVRKMIGRFANSGLKRSPAAEPSVVPTSPSKKRRVDSPSTPSTPTSGPSTLNPSTPTPTTPSKHSALKNKVVKIPVATSAKAKNVYATPRVVGTPTIKKSTTPTPKASETGKAMALRRQNAIVEAVSEGRPARRTSARLAAAPLASSSTTSTSTNTITTTTTTTTSKSVSAETINRLATPKKVNVPVLTSTTTPASFAASVGPATPTRPRGPVLSTASRAAQRSHRKKD</sequence>